<dbReference type="AlphaFoldDB" id="A0AAX4H8Z9"/>
<feature type="domain" description="Smr" evidence="1">
    <location>
        <begin position="284"/>
        <end position="377"/>
    </location>
</feature>
<dbReference type="GeneID" id="88173412"/>
<dbReference type="Gene3D" id="1.10.8.10">
    <property type="entry name" value="DNA helicase RuvA subunit, C-terminal domain"/>
    <property type="match status" value="1"/>
</dbReference>
<keyword evidence="3" id="KW-1185">Reference proteome</keyword>
<sequence length="377" mass="42156">MTDLSSIDTVSDIFPSYPRSELAARLLCANSVDELIEELFAEQQPKPAHYDVGVYRLKDMFPKMPLDVLAARLQKHNGDVMLCIDGLMTPDVAHQLSELLGIPLEKLRKKLNEIKKKKGAKIPLKLLSGSNDETVDPSNKLLLQAVAEIIFEDIGLAWNSAEIAQRRATQQEIELKSQIKFEPLLQRLNYNFLKRSLKFFNNELGKVLEVSYMFIEAGLEEFLFTFDPRYSGASALVPLATPESSVWGRNQSAQSQAIANAKVLGLRMAPRALSTNQSSFSTYLDLHGYTVAEAISLVESTVAAWWGREQELRVKDGRLEKQGAKANFVEYLVIITGRGLHSLGGPKIRTAVIKVLNGQNYIFQEQVGLLHVQGKRK</sequence>
<dbReference type="CDD" id="cd14279">
    <property type="entry name" value="CUE"/>
    <property type="match status" value="1"/>
</dbReference>
<dbReference type="PANTHER" id="PTHR46535:SF1">
    <property type="entry name" value="NEDD4-BINDING PROTEIN 2"/>
    <property type="match status" value="1"/>
</dbReference>
<dbReference type="InterPro" id="IPR036063">
    <property type="entry name" value="Smr_dom_sf"/>
</dbReference>
<dbReference type="PANTHER" id="PTHR46535">
    <property type="entry name" value="NEDD4-BINDING PROTEIN 2"/>
    <property type="match status" value="1"/>
</dbReference>
<evidence type="ECO:0000313" key="3">
    <source>
        <dbReference type="Proteomes" id="UP001338582"/>
    </source>
</evidence>
<evidence type="ECO:0000313" key="2">
    <source>
        <dbReference type="EMBL" id="WPK25046.1"/>
    </source>
</evidence>
<dbReference type="EMBL" id="CP138896">
    <property type="protein sequence ID" value="WPK25046.1"/>
    <property type="molecule type" value="Genomic_DNA"/>
</dbReference>
<dbReference type="InterPro" id="IPR002625">
    <property type="entry name" value="Smr_dom"/>
</dbReference>
<dbReference type="KEGG" id="asau:88173412"/>
<dbReference type="Gene3D" id="3.30.1370.110">
    <property type="match status" value="1"/>
</dbReference>
<reference evidence="2 3" key="1">
    <citation type="submission" date="2023-10" db="EMBL/GenBank/DDBJ databases">
        <title>Draft Genome Sequence of Candida saopaulonensis from a very Premature Infant with Sepsis.</title>
        <authorList>
            <person name="Ning Y."/>
            <person name="Dai R."/>
            <person name="Xiao M."/>
            <person name="Xu Y."/>
            <person name="Yan Q."/>
            <person name="Zhang L."/>
        </authorList>
    </citation>
    <scope>NUCLEOTIDE SEQUENCE [LARGE SCALE GENOMIC DNA]</scope>
    <source>
        <strain evidence="2 3">19XY460</strain>
    </source>
</reference>
<organism evidence="2 3">
    <name type="scientific">Australozyma saopauloensis</name>
    <dbReference type="NCBI Taxonomy" id="291208"/>
    <lineage>
        <taxon>Eukaryota</taxon>
        <taxon>Fungi</taxon>
        <taxon>Dikarya</taxon>
        <taxon>Ascomycota</taxon>
        <taxon>Saccharomycotina</taxon>
        <taxon>Pichiomycetes</taxon>
        <taxon>Metschnikowiaceae</taxon>
        <taxon>Australozyma</taxon>
    </lineage>
</organism>
<dbReference type="InterPro" id="IPR009060">
    <property type="entry name" value="UBA-like_sf"/>
</dbReference>
<name>A0AAX4H8Z9_9ASCO</name>
<gene>
    <name evidence="2" type="ORF">PUMCH_002347</name>
</gene>
<dbReference type="PROSITE" id="PS50828">
    <property type="entry name" value="SMR"/>
    <property type="match status" value="1"/>
</dbReference>
<evidence type="ECO:0000259" key="1">
    <source>
        <dbReference type="PROSITE" id="PS50828"/>
    </source>
</evidence>
<dbReference type="SUPFAM" id="SSF160443">
    <property type="entry name" value="SMR domain-like"/>
    <property type="match status" value="1"/>
</dbReference>
<protein>
    <recommendedName>
        <fullName evidence="1">Smr domain-containing protein</fullName>
    </recommendedName>
</protein>
<dbReference type="RefSeq" id="XP_062877429.1">
    <property type="nucleotide sequence ID" value="XM_063021359.1"/>
</dbReference>
<dbReference type="Proteomes" id="UP001338582">
    <property type="component" value="Chromosome 3"/>
</dbReference>
<dbReference type="SMART" id="SM00463">
    <property type="entry name" value="SMR"/>
    <property type="match status" value="1"/>
</dbReference>
<dbReference type="InterPro" id="IPR052772">
    <property type="entry name" value="Endo/PolyKinase_Domain-Protein"/>
</dbReference>
<dbReference type="GO" id="GO:0005634">
    <property type="term" value="C:nucleus"/>
    <property type="evidence" value="ECO:0007669"/>
    <property type="project" value="TreeGrafter"/>
</dbReference>
<accession>A0AAX4H8Z9</accession>
<dbReference type="SUPFAM" id="SSF46934">
    <property type="entry name" value="UBA-like"/>
    <property type="match status" value="1"/>
</dbReference>
<proteinExistence type="predicted"/>
<dbReference type="GO" id="GO:0004519">
    <property type="term" value="F:endonuclease activity"/>
    <property type="evidence" value="ECO:0007669"/>
    <property type="project" value="TreeGrafter"/>
</dbReference>